<dbReference type="InterPro" id="IPR011701">
    <property type="entry name" value="MFS"/>
</dbReference>
<dbReference type="InterPro" id="IPR020846">
    <property type="entry name" value="MFS_dom"/>
</dbReference>
<feature type="transmembrane region" description="Helical" evidence="9">
    <location>
        <begin position="377"/>
        <end position="397"/>
    </location>
</feature>
<keyword evidence="12" id="KW-1185">Reference proteome</keyword>
<dbReference type="EMBL" id="CP011387">
    <property type="protein sequence ID" value="ANE43259.1"/>
    <property type="molecule type" value="Genomic_DNA"/>
</dbReference>
<keyword evidence="4" id="KW-1003">Cell membrane</keyword>
<dbReference type="Gene3D" id="1.20.1250.20">
    <property type="entry name" value="MFS general substrate transporter like domains"/>
    <property type="match status" value="1"/>
</dbReference>
<accession>A0A172T8A7</accession>
<evidence type="ECO:0000256" key="7">
    <source>
        <dbReference type="ARBA" id="ARBA00022989"/>
    </source>
</evidence>
<dbReference type="Proteomes" id="UP000077363">
    <property type="component" value="Chromosome"/>
</dbReference>
<proteinExistence type="inferred from homology"/>
<evidence type="ECO:0000313" key="11">
    <source>
        <dbReference type="EMBL" id="ANE43259.1"/>
    </source>
</evidence>
<gene>
    <name evidence="11" type="ORF">SU48_05175</name>
</gene>
<feature type="transmembrane region" description="Helical" evidence="9">
    <location>
        <begin position="48"/>
        <end position="70"/>
    </location>
</feature>
<dbReference type="KEGG" id="dpu:SU48_05175"/>
<dbReference type="PANTHER" id="PTHR23535">
    <property type="entry name" value="SUGAR EFFLUX TRANSPORTER A-RELATED"/>
    <property type="match status" value="1"/>
</dbReference>
<protein>
    <submittedName>
        <fullName evidence="11">Sugar transporter</fullName>
    </submittedName>
</protein>
<evidence type="ECO:0000259" key="10">
    <source>
        <dbReference type="PROSITE" id="PS50850"/>
    </source>
</evidence>
<reference evidence="11 12" key="1">
    <citation type="submission" date="2015-01" db="EMBL/GenBank/DDBJ databases">
        <title>Deinococcus puniceus/DY1/ whole genome sequencing.</title>
        <authorList>
            <person name="Kim M.K."/>
            <person name="Srinivasan S."/>
            <person name="Lee J.-J."/>
        </authorList>
    </citation>
    <scope>NUCLEOTIDE SEQUENCE [LARGE SCALE GENOMIC DNA]</scope>
    <source>
        <strain evidence="11 12">DY1</strain>
    </source>
</reference>
<organism evidence="11 12">
    <name type="scientific">Deinococcus puniceus</name>
    <dbReference type="NCBI Taxonomy" id="1182568"/>
    <lineage>
        <taxon>Bacteria</taxon>
        <taxon>Thermotogati</taxon>
        <taxon>Deinococcota</taxon>
        <taxon>Deinococci</taxon>
        <taxon>Deinococcales</taxon>
        <taxon>Deinococcaceae</taxon>
        <taxon>Deinococcus</taxon>
    </lineage>
</organism>
<feature type="transmembrane region" description="Helical" evidence="9">
    <location>
        <begin position="223"/>
        <end position="246"/>
    </location>
</feature>
<feature type="transmembrane region" description="Helical" evidence="9">
    <location>
        <begin position="289"/>
        <end position="315"/>
    </location>
</feature>
<feature type="transmembrane region" description="Helical" evidence="9">
    <location>
        <begin position="350"/>
        <end position="371"/>
    </location>
</feature>
<dbReference type="InterPro" id="IPR036259">
    <property type="entry name" value="MFS_trans_sf"/>
</dbReference>
<keyword evidence="5 11" id="KW-0762">Sugar transport</keyword>
<evidence type="ECO:0000256" key="6">
    <source>
        <dbReference type="ARBA" id="ARBA00022692"/>
    </source>
</evidence>
<comment type="subcellular location">
    <subcellularLocation>
        <location evidence="1">Cell membrane</location>
        <topology evidence="1">Multi-pass membrane protein</topology>
    </subcellularLocation>
</comment>
<dbReference type="GO" id="GO:0005886">
    <property type="term" value="C:plasma membrane"/>
    <property type="evidence" value="ECO:0007669"/>
    <property type="project" value="UniProtKB-SubCell"/>
</dbReference>
<dbReference type="RefSeq" id="WP_064014321.1">
    <property type="nucleotide sequence ID" value="NZ_CP011387.1"/>
</dbReference>
<evidence type="ECO:0000256" key="1">
    <source>
        <dbReference type="ARBA" id="ARBA00004651"/>
    </source>
</evidence>
<feature type="domain" description="Major facilitator superfamily (MFS) profile" evidence="10">
    <location>
        <begin position="14"/>
        <end position="400"/>
    </location>
</feature>
<name>A0A172T8A7_9DEIO</name>
<comment type="similarity">
    <text evidence="2">Belongs to the major facilitator superfamily. Set transporter family.</text>
</comment>
<dbReference type="STRING" id="1182568.SU48_05175"/>
<feature type="transmembrane region" description="Helical" evidence="9">
    <location>
        <begin position="321"/>
        <end position="338"/>
    </location>
</feature>
<keyword evidence="8 9" id="KW-0472">Membrane</keyword>
<evidence type="ECO:0000256" key="3">
    <source>
        <dbReference type="ARBA" id="ARBA00022448"/>
    </source>
</evidence>
<evidence type="ECO:0000256" key="4">
    <source>
        <dbReference type="ARBA" id="ARBA00022475"/>
    </source>
</evidence>
<evidence type="ECO:0000313" key="12">
    <source>
        <dbReference type="Proteomes" id="UP000077363"/>
    </source>
</evidence>
<dbReference type="PATRIC" id="fig|1182568.3.peg.1074"/>
<dbReference type="PROSITE" id="PS50850">
    <property type="entry name" value="MFS"/>
    <property type="match status" value="1"/>
</dbReference>
<dbReference type="Pfam" id="PF07690">
    <property type="entry name" value="MFS_1"/>
    <property type="match status" value="1"/>
</dbReference>
<feature type="transmembrane region" description="Helical" evidence="9">
    <location>
        <begin position="258"/>
        <end position="277"/>
    </location>
</feature>
<dbReference type="SUPFAM" id="SSF103473">
    <property type="entry name" value="MFS general substrate transporter"/>
    <property type="match status" value="1"/>
</dbReference>
<sequence>MTAPALTALRRLPAALPMLIAAFMMGLATSFAAPFMPLFAVETAKMSPLQLGVFLTVTSVGSIALSTLIGRWSDRLPSRRPAVLLSMGSAALGFVMLTTTTAYVPLLLIGALLLGTGASSFPQLFAYARVQFGPAGAEAAQNGLTTLRSVFSLAWVAGPLLGAGLVGALGFRGLFLCAAAAYVGAALPVIFSRGRSRAALTAAAVASNLTETPAPVGPRQLQLISLGFVLYGTSLAMGAVALPLFITQELGGNTGQVGLLVGLCALLEIPIMLSFVLRPPRFRTATLMVVAFGLLAAYSLLTGLGGLVGGAWLALMLVAQAIRAIVVAIASCLGMAYFQELMPGRVGAATTLFANTGSAGNLVAGLLSGAWAQAFGYGSVFGLCGVLAAVACGLMVVSRRKGGRRELAA</sequence>
<keyword evidence="7 9" id="KW-1133">Transmembrane helix</keyword>
<keyword evidence="3" id="KW-0813">Transport</keyword>
<evidence type="ECO:0000256" key="9">
    <source>
        <dbReference type="SAM" id="Phobius"/>
    </source>
</evidence>
<feature type="transmembrane region" description="Helical" evidence="9">
    <location>
        <begin position="173"/>
        <end position="191"/>
    </location>
</feature>
<dbReference type="OrthoDB" id="7337792at2"/>
<dbReference type="GO" id="GO:0022857">
    <property type="term" value="F:transmembrane transporter activity"/>
    <property type="evidence" value="ECO:0007669"/>
    <property type="project" value="InterPro"/>
</dbReference>
<dbReference type="PANTHER" id="PTHR23535:SF2">
    <property type="entry name" value="SUGAR EFFLUX TRANSPORTER A-RELATED"/>
    <property type="match status" value="1"/>
</dbReference>
<evidence type="ECO:0000256" key="5">
    <source>
        <dbReference type="ARBA" id="ARBA00022597"/>
    </source>
</evidence>
<evidence type="ECO:0000256" key="8">
    <source>
        <dbReference type="ARBA" id="ARBA00023136"/>
    </source>
</evidence>
<evidence type="ECO:0000256" key="2">
    <source>
        <dbReference type="ARBA" id="ARBA00006523"/>
    </source>
</evidence>
<dbReference type="AlphaFoldDB" id="A0A172T8A7"/>
<keyword evidence="6 9" id="KW-0812">Transmembrane</keyword>